<dbReference type="EMBL" id="LFML01000085">
    <property type="protein sequence ID" value="KMO95863.1"/>
    <property type="molecule type" value="Genomic_DNA"/>
</dbReference>
<proteinExistence type="predicted"/>
<keyword evidence="2" id="KW-1185">Reference proteome</keyword>
<dbReference type="PATRIC" id="fig|66430.4.peg.7233"/>
<dbReference type="Proteomes" id="UP000035932">
    <property type="component" value="Unassembled WGS sequence"/>
</dbReference>
<sequence length="181" mass="18678">MTRTRPWSTARPRTPARRRTAAAATAALLLGAVVLTGCGIKPTGVIESGAAGKVVVPGPGTKGTVYFVTADGRLFPVPDRDQPSRSAAAILVKLLMGPDEEARAAGLETRLPPLDIKKQGASAGTSMLSDDTVGVGLPFKVGTLSEVARRQLVCTIASTEPGYKVVLLGPDADVGPARCDF</sequence>
<name>A0A0J6XMC5_9ACTN</name>
<dbReference type="STRING" id="66430.ACS04_21885"/>
<gene>
    <name evidence="1" type="ORF">ACS04_21885</name>
</gene>
<evidence type="ECO:0000313" key="2">
    <source>
        <dbReference type="Proteomes" id="UP000035932"/>
    </source>
</evidence>
<dbReference type="OrthoDB" id="4335951at2"/>
<evidence type="ECO:0000313" key="1">
    <source>
        <dbReference type="EMBL" id="KMO95863.1"/>
    </source>
</evidence>
<dbReference type="RefSeq" id="WP_048478389.1">
    <property type="nucleotide sequence ID" value="NZ_JBIRUD010000022.1"/>
</dbReference>
<comment type="caution">
    <text evidence="1">The sequence shown here is derived from an EMBL/GenBank/DDBJ whole genome shotgun (WGS) entry which is preliminary data.</text>
</comment>
<dbReference type="AlphaFoldDB" id="A0A0J6XMC5"/>
<protein>
    <submittedName>
        <fullName evidence="1">Uncharacterized protein</fullName>
    </submittedName>
</protein>
<reference evidence="1 2" key="1">
    <citation type="submission" date="2015-06" db="EMBL/GenBank/DDBJ databases">
        <title>Recapitulation of the evolution of biosynthetic gene clusters reveals hidden chemical diversity on bacterial genomes.</title>
        <authorList>
            <person name="Cruz-Morales P."/>
            <person name="Martinez-Guerrero C."/>
            <person name="Morales-Escalante M.A."/>
            <person name="Yanez-Guerra L.A."/>
            <person name="Kopp J.F."/>
            <person name="Feldmann J."/>
            <person name="Ramos-Aboites H.E."/>
            <person name="Barona-Gomez F."/>
        </authorList>
    </citation>
    <scope>NUCLEOTIDE SEQUENCE [LARGE SCALE GENOMIC DNA]</scope>
    <source>
        <strain evidence="1 2">ATCC 31245</strain>
    </source>
</reference>
<accession>A0A0J6XMC5</accession>
<organism evidence="1 2">
    <name type="scientific">Streptomyces roseus</name>
    <dbReference type="NCBI Taxonomy" id="66430"/>
    <lineage>
        <taxon>Bacteria</taxon>
        <taxon>Bacillati</taxon>
        <taxon>Actinomycetota</taxon>
        <taxon>Actinomycetes</taxon>
        <taxon>Kitasatosporales</taxon>
        <taxon>Streptomycetaceae</taxon>
        <taxon>Streptomyces</taxon>
    </lineage>
</organism>